<evidence type="ECO:0000313" key="2">
    <source>
        <dbReference type="Proteomes" id="UP001523369"/>
    </source>
</evidence>
<organism evidence="1 2">
    <name type="scientific">Paractinoplanes aksuensis</name>
    <dbReference type="NCBI Taxonomy" id="2939490"/>
    <lineage>
        <taxon>Bacteria</taxon>
        <taxon>Bacillati</taxon>
        <taxon>Actinomycetota</taxon>
        <taxon>Actinomycetes</taxon>
        <taxon>Micromonosporales</taxon>
        <taxon>Micromonosporaceae</taxon>
        <taxon>Paractinoplanes</taxon>
    </lineage>
</organism>
<sequence>MTNSSLELSLPTDFILRYAVPTAGELVAGYRLGWLTPQTTVELALAGLGVVPDATAAYEELALLLSDRLYELPALIDDIERSTGRDTSSTRFWLFLALRWVYDHRTDFSDPLGTVEQLYADFDYPEEVEGFVRFLPVADGARMGVDALFGRWLAYLETSEVAYRRRFHRDGA</sequence>
<keyword evidence="2" id="KW-1185">Reference proteome</keyword>
<protein>
    <submittedName>
        <fullName evidence="1">DUF2247 family protein</fullName>
    </submittedName>
</protein>
<dbReference type="Proteomes" id="UP001523369">
    <property type="component" value="Unassembled WGS sequence"/>
</dbReference>
<reference evidence="1 2" key="1">
    <citation type="submission" date="2022-06" db="EMBL/GenBank/DDBJ databases">
        <title>New Species of the Genus Actinoplanes, ActinopZanes ferrugineus.</title>
        <authorList>
            <person name="Ding P."/>
        </authorList>
    </citation>
    <scope>NUCLEOTIDE SEQUENCE [LARGE SCALE GENOMIC DNA]</scope>
    <source>
        <strain evidence="1 2">TRM88003</strain>
    </source>
</reference>
<dbReference type="RefSeq" id="WP_253239752.1">
    <property type="nucleotide sequence ID" value="NZ_JAMYJR010000027.1"/>
</dbReference>
<dbReference type="InterPro" id="IPR016630">
    <property type="entry name" value="UCP015278"/>
</dbReference>
<name>A0ABT1DT40_9ACTN</name>
<accession>A0ABT1DT40</accession>
<evidence type="ECO:0000313" key="1">
    <source>
        <dbReference type="EMBL" id="MCO8273673.1"/>
    </source>
</evidence>
<gene>
    <name evidence="1" type="ORF">M1L60_24050</name>
</gene>
<comment type="caution">
    <text evidence="1">The sequence shown here is derived from an EMBL/GenBank/DDBJ whole genome shotgun (WGS) entry which is preliminary data.</text>
</comment>
<proteinExistence type="predicted"/>
<dbReference type="Pfam" id="PF10004">
    <property type="entry name" value="DUF2247"/>
    <property type="match status" value="1"/>
</dbReference>
<dbReference type="EMBL" id="JAMYJR010000027">
    <property type="protein sequence ID" value="MCO8273673.1"/>
    <property type="molecule type" value="Genomic_DNA"/>
</dbReference>